<protein>
    <submittedName>
        <fullName evidence="2">Uncharacterized protein</fullName>
    </submittedName>
</protein>
<evidence type="ECO:0000313" key="2">
    <source>
        <dbReference type="EMBL" id="SEI66782.1"/>
    </source>
</evidence>
<sequence length="48" mass="5343">MAHDENFRDEAGIIWVVLAAVVLVSMCLLPATIVWTKYFSGTMIPYLG</sequence>
<feature type="transmembrane region" description="Helical" evidence="1">
    <location>
        <begin position="12"/>
        <end position="35"/>
    </location>
</feature>
<proteinExistence type="predicted"/>
<dbReference type="Proteomes" id="UP000242999">
    <property type="component" value="Unassembled WGS sequence"/>
</dbReference>
<dbReference type="RefSeq" id="WP_177166833.1">
    <property type="nucleotide sequence ID" value="NZ_FNYH01000007.1"/>
</dbReference>
<organism evidence="2 3">
    <name type="scientific">Allopseudospirillum japonicum</name>
    <dbReference type="NCBI Taxonomy" id="64971"/>
    <lineage>
        <taxon>Bacteria</taxon>
        <taxon>Pseudomonadati</taxon>
        <taxon>Pseudomonadota</taxon>
        <taxon>Gammaproteobacteria</taxon>
        <taxon>Oceanospirillales</taxon>
        <taxon>Oceanospirillaceae</taxon>
        <taxon>Allopseudospirillum</taxon>
    </lineage>
</organism>
<dbReference type="EMBL" id="FNYH01000007">
    <property type="protein sequence ID" value="SEI66782.1"/>
    <property type="molecule type" value="Genomic_DNA"/>
</dbReference>
<evidence type="ECO:0000313" key="3">
    <source>
        <dbReference type="Proteomes" id="UP000242999"/>
    </source>
</evidence>
<keyword evidence="1" id="KW-0472">Membrane</keyword>
<evidence type="ECO:0000256" key="1">
    <source>
        <dbReference type="SAM" id="Phobius"/>
    </source>
</evidence>
<dbReference type="AlphaFoldDB" id="A0A1H6ST73"/>
<gene>
    <name evidence="2" type="ORF">SAMN05421831_10714</name>
</gene>
<reference evidence="3" key="1">
    <citation type="submission" date="2016-10" db="EMBL/GenBank/DDBJ databases">
        <authorList>
            <person name="Varghese N."/>
            <person name="Submissions S."/>
        </authorList>
    </citation>
    <scope>NUCLEOTIDE SEQUENCE [LARGE SCALE GENOMIC DNA]</scope>
    <source>
        <strain evidence="3">DSM 7165</strain>
    </source>
</reference>
<keyword evidence="1" id="KW-0812">Transmembrane</keyword>
<accession>A0A1H6ST73</accession>
<keyword evidence="1" id="KW-1133">Transmembrane helix</keyword>
<name>A0A1H6ST73_9GAMM</name>
<keyword evidence="3" id="KW-1185">Reference proteome</keyword>